<evidence type="ECO:0000313" key="2">
    <source>
        <dbReference type="Proteomes" id="UP000324222"/>
    </source>
</evidence>
<accession>A0A5B7EI04</accession>
<comment type="caution">
    <text evidence="1">The sequence shown here is derived from an EMBL/GenBank/DDBJ whole genome shotgun (WGS) entry which is preliminary data.</text>
</comment>
<dbReference type="EMBL" id="VSRR010002673">
    <property type="protein sequence ID" value="MPC32683.1"/>
    <property type="molecule type" value="Genomic_DNA"/>
</dbReference>
<protein>
    <submittedName>
        <fullName evidence="1">Uncharacterized protein</fullName>
    </submittedName>
</protein>
<dbReference type="Proteomes" id="UP000324222">
    <property type="component" value="Unassembled WGS sequence"/>
</dbReference>
<reference evidence="1 2" key="1">
    <citation type="submission" date="2019-05" db="EMBL/GenBank/DDBJ databases">
        <title>Another draft genome of Portunus trituberculatus and its Hox gene families provides insights of decapod evolution.</title>
        <authorList>
            <person name="Jeong J.-H."/>
            <person name="Song I."/>
            <person name="Kim S."/>
            <person name="Choi T."/>
            <person name="Kim D."/>
            <person name="Ryu S."/>
            <person name="Kim W."/>
        </authorList>
    </citation>
    <scope>NUCLEOTIDE SEQUENCE [LARGE SCALE GENOMIC DNA]</scope>
    <source>
        <tissue evidence="1">Muscle</tissue>
    </source>
</reference>
<evidence type="ECO:0000313" key="1">
    <source>
        <dbReference type="EMBL" id="MPC32683.1"/>
    </source>
</evidence>
<organism evidence="1 2">
    <name type="scientific">Portunus trituberculatus</name>
    <name type="common">Swimming crab</name>
    <name type="synonym">Neptunus trituberculatus</name>
    <dbReference type="NCBI Taxonomy" id="210409"/>
    <lineage>
        <taxon>Eukaryota</taxon>
        <taxon>Metazoa</taxon>
        <taxon>Ecdysozoa</taxon>
        <taxon>Arthropoda</taxon>
        <taxon>Crustacea</taxon>
        <taxon>Multicrustacea</taxon>
        <taxon>Malacostraca</taxon>
        <taxon>Eumalacostraca</taxon>
        <taxon>Eucarida</taxon>
        <taxon>Decapoda</taxon>
        <taxon>Pleocyemata</taxon>
        <taxon>Brachyura</taxon>
        <taxon>Eubrachyura</taxon>
        <taxon>Portunoidea</taxon>
        <taxon>Portunidae</taxon>
        <taxon>Portuninae</taxon>
        <taxon>Portunus</taxon>
    </lineage>
</organism>
<gene>
    <name evidence="1" type="ORF">E2C01_026008</name>
</gene>
<name>A0A5B7EI04_PORTR</name>
<sequence>MHLLFEMLYHWFWWESKWSTLHHLSTLPYIMVDNIGHDIIPPMVRKSKLESVLQQPLQDGSLPDVDHHDVPFPSFLKKIKRPTQVAIYPHAVDI</sequence>
<dbReference type="AlphaFoldDB" id="A0A5B7EI04"/>
<keyword evidence="2" id="KW-1185">Reference proteome</keyword>
<proteinExistence type="predicted"/>